<evidence type="ECO:0008006" key="3">
    <source>
        <dbReference type="Google" id="ProtNLM"/>
    </source>
</evidence>
<gene>
    <name evidence="1" type="ORF">NCTC9428_00757</name>
</gene>
<evidence type="ECO:0000313" key="1">
    <source>
        <dbReference type="EMBL" id="VEF08353.1"/>
    </source>
</evidence>
<dbReference type="Proteomes" id="UP000281909">
    <property type="component" value="Chromosome"/>
</dbReference>
<evidence type="ECO:0000313" key="2">
    <source>
        <dbReference type="Proteomes" id="UP000281909"/>
    </source>
</evidence>
<protein>
    <recommendedName>
        <fullName evidence="3">DUF3077 domain-containing protein</fullName>
    </recommendedName>
</protein>
<reference evidence="1 2" key="1">
    <citation type="submission" date="2018-12" db="EMBL/GenBank/DDBJ databases">
        <authorList>
            <consortium name="Pathogen Informatics"/>
        </authorList>
    </citation>
    <scope>NUCLEOTIDE SEQUENCE [LARGE SCALE GENOMIC DNA]</scope>
    <source>
        <strain evidence="1 2">NCTC9428</strain>
    </source>
</reference>
<name>A0A448DNC8_PSEFL</name>
<accession>A0A448DNC8</accession>
<dbReference type="AlphaFoldDB" id="A0A448DNC8"/>
<organism evidence="1 2">
    <name type="scientific">Pseudomonas fluorescens</name>
    <dbReference type="NCBI Taxonomy" id="294"/>
    <lineage>
        <taxon>Bacteria</taxon>
        <taxon>Pseudomonadati</taxon>
        <taxon>Pseudomonadota</taxon>
        <taxon>Gammaproteobacteria</taxon>
        <taxon>Pseudomonadales</taxon>
        <taxon>Pseudomonadaceae</taxon>
        <taxon>Pseudomonas</taxon>
    </lineage>
</organism>
<sequence length="86" mass="8889">MTSISVDRLKIEADAMSQAGYFVDALAKFIGTVGAHDPELCDQALDGYVVGGLAAGLRLIGSELMNRGDEFATLIAKSENAGGGVQ</sequence>
<proteinExistence type="predicted"/>
<dbReference type="RefSeq" id="WP_126359962.1">
    <property type="nucleotide sequence ID" value="NZ_LR134318.1"/>
</dbReference>
<dbReference type="EMBL" id="LR134318">
    <property type="protein sequence ID" value="VEF08353.1"/>
    <property type="molecule type" value="Genomic_DNA"/>
</dbReference>